<dbReference type="PANTHER" id="PTHR34219">
    <property type="entry name" value="IRON-REGULATED INNER MEMBRANE PROTEIN-RELATED"/>
    <property type="match status" value="1"/>
</dbReference>
<dbReference type="InterPro" id="IPR005625">
    <property type="entry name" value="PepSY-ass_TM"/>
</dbReference>
<protein>
    <submittedName>
        <fullName evidence="2">Peptidase</fullName>
    </submittedName>
</protein>
<feature type="transmembrane region" description="Helical" evidence="1">
    <location>
        <begin position="157"/>
        <end position="178"/>
    </location>
</feature>
<gene>
    <name evidence="2" type="ORF">NP590_19305</name>
</gene>
<evidence type="ECO:0000313" key="3">
    <source>
        <dbReference type="Proteomes" id="UP001524499"/>
    </source>
</evidence>
<evidence type="ECO:0000256" key="1">
    <source>
        <dbReference type="SAM" id="Phobius"/>
    </source>
</evidence>
<keyword evidence="1" id="KW-0812">Transmembrane</keyword>
<name>A0ABT1TLE3_9GAMM</name>
<keyword evidence="1" id="KW-1133">Transmembrane helix</keyword>
<feature type="transmembrane region" description="Helical" evidence="1">
    <location>
        <begin position="407"/>
        <end position="428"/>
    </location>
</feature>
<comment type="caution">
    <text evidence="2">The sequence shown here is derived from an EMBL/GenBank/DDBJ whole genome shotgun (WGS) entry which is preliminary data.</text>
</comment>
<accession>A0ABT1TLE3</accession>
<dbReference type="PANTHER" id="PTHR34219:SF6">
    <property type="entry name" value="BLR3280 PROTEIN"/>
    <property type="match status" value="1"/>
</dbReference>
<sequence>AAENSRQVPVDSGKDGSFIADARLVRVDGQPRWLVEDSKGLRFSLSAIDGSIVNVSPEQALRIAEHWYQAEQTGVSGLTYLETVDNPVILRNQNALRPFHRIANFSGGELLISARTGEVLHASTRMDRALYYAGNWIHLFKPLEALGLGEIRHDVQLWSGAAATIACVTGLIIGWLRWRPGFGGKPTYSQGRTQPYREFWFKWHFWTGLLGGTVALGWALSGFIDTNPGKLFSAGNPDRAELSRFQGDGLPDVMRDWRPEPLAPIEGSDIVELNWRRLSDEAVLVAHGRDGRRLPQSVDGAATSFSKPALMAAVQRLVKDAEIVGQEILTDYDSYYYPRHHQGSVEKPLPVVTVQLADEGATRVYMDPLDGRVLARLDDSRRVYRWLYSGLHHWDFGWLYYRPIWDAWMLTWVGFGLVLGVSSVVIGWKRLKKTFAPKKKRATRGGRVVEPVLAAESAGD</sequence>
<keyword evidence="1" id="KW-0472">Membrane</keyword>
<feature type="transmembrane region" description="Helical" evidence="1">
    <location>
        <begin position="203"/>
        <end position="224"/>
    </location>
</feature>
<dbReference type="RefSeq" id="WP_256604353.1">
    <property type="nucleotide sequence ID" value="NZ_JANIBJ010000054.1"/>
</dbReference>
<organism evidence="2 3">
    <name type="scientific">Methylomonas subterranea</name>
    <dbReference type="NCBI Taxonomy" id="2952225"/>
    <lineage>
        <taxon>Bacteria</taxon>
        <taxon>Pseudomonadati</taxon>
        <taxon>Pseudomonadota</taxon>
        <taxon>Gammaproteobacteria</taxon>
        <taxon>Methylococcales</taxon>
        <taxon>Methylococcaceae</taxon>
        <taxon>Methylomonas</taxon>
    </lineage>
</organism>
<proteinExistence type="predicted"/>
<evidence type="ECO:0000313" key="2">
    <source>
        <dbReference type="EMBL" id="MCQ8106265.1"/>
    </source>
</evidence>
<keyword evidence="3" id="KW-1185">Reference proteome</keyword>
<dbReference type="EMBL" id="JANIBJ010000054">
    <property type="protein sequence ID" value="MCQ8106265.1"/>
    <property type="molecule type" value="Genomic_DNA"/>
</dbReference>
<feature type="non-terminal residue" evidence="2">
    <location>
        <position position="1"/>
    </location>
</feature>
<dbReference type="Proteomes" id="UP001524499">
    <property type="component" value="Unassembled WGS sequence"/>
</dbReference>
<reference evidence="2 3" key="1">
    <citation type="submission" date="2022-07" db="EMBL/GenBank/DDBJ databases">
        <title>Methylomonas rivi sp. nov., Methylomonas rosea sp. nov., Methylomonas aureus sp. nov. and Methylomonas subterranea sp. nov., four novel methanotrophs isolated from a freshwater creek and the deep terrestrial subsurface.</title>
        <authorList>
            <person name="Abin C."/>
            <person name="Sankaranarayanan K."/>
            <person name="Garner C."/>
            <person name="Sindelar R."/>
            <person name="Kotary K."/>
            <person name="Garner R."/>
            <person name="Barclay S."/>
            <person name="Lawson P."/>
            <person name="Krumholz L."/>
        </authorList>
    </citation>
    <scope>NUCLEOTIDE SEQUENCE [LARGE SCALE GENOMIC DNA]</scope>
    <source>
        <strain evidence="2 3">SURF-2</strain>
    </source>
</reference>